<gene>
    <name evidence="2" type="ORF">EJQ19_18985</name>
</gene>
<proteinExistence type="predicted"/>
<name>A0A3S0AA27_9BACL</name>
<sequence>MSEQLLKQIISELQEIKTEVVGLKTDVAELKTDVAELKTDVAGLKTEQQNMGVRLDRMETDIADIKKDTSLIPFVQRAALETHSDILTMKNLQQEQQKILERLSYRSVSQEADIAELRRIK</sequence>
<dbReference type="RefSeq" id="WP_126142811.1">
    <property type="nucleotide sequence ID" value="NZ_RXHU01000056.1"/>
</dbReference>
<feature type="coiled-coil region" evidence="1">
    <location>
        <begin position="6"/>
        <end position="47"/>
    </location>
</feature>
<reference evidence="2 3" key="1">
    <citation type="submission" date="2018-12" db="EMBL/GenBank/DDBJ databases">
        <title>Bacillus ochoae sp. nov., Paenibacillus whitsoniae sp. nov., Paenibacillus spiritus sp. nov. Isolated from the Mars Exploration Rover during spacecraft assembly.</title>
        <authorList>
            <person name="Seuylemezian A."/>
            <person name="Vaishampayan P."/>
        </authorList>
    </citation>
    <scope>NUCLEOTIDE SEQUENCE [LARGE SCALE GENOMIC DNA]</scope>
    <source>
        <strain evidence="2 3">MER 54</strain>
    </source>
</reference>
<comment type="caution">
    <text evidence="2">The sequence shown here is derived from an EMBL/GenBank/DDBJ whole genome shotgun (WGS) entry which is preliminary data.</text>
</comment>
<dbReference type="EMBL" id="RXHU01000056">
    <property type="protein sequence ID" value="RTE08176.1"/>
    <property type="molecule type" value="Genomic_DNA"/>
</dbReference>
<keyword evidence="1" id="KW-0175">Coiled coil</keyword>
<evidence type="ECO:0000313" key="2">
    <source>
        <dbReference type="EMBL" id="RTE08176.1"/>
    </source>
</evidence>
<dbReference type="AlphaFoldDB" id="A0A3S0AA27"/>
<dbReference type="OrthoDB" id="2679415at2"/>
<organism evidence="2 3">
    <name type="scientific">Paenibacillus whitsoniae</name>
    <dbReference type="NCBI Taxonomy" id="2496558"/>
    <lineage>
        <taxon>Bacteria</taxon>
        <taxon>Bacillati</taxon>
        <taxon>Bacillota</taxon>
        <taxon>Bacilli</taxon>
        <taxon>Bacillales</taxon>
        <taxon>Paenibacillaceae</taxon>
        <taxon>Paenibacillus</taxon>
    </lineage>
</organism>
<protein>
    <submittedName>
        <fullName evidence="2">Uncharacterized protein</fullName>
    </submittedName>
</protein>
<evidence type="ECO:0000313" key="3">
    <source>
        <dbReference type="Proteomes" id="UP000276128"/>
    </source>
</evidence>
<accession>A0A3S0AA27</accession>
<dbReference type="Gene3D" id="1.20.5.190">
    <property type="match status" value="1"/>
</dbReference>
<dbReference type="Proteomes" id="UP000276128">
    <property type="component" value="Unassembled WGS sequence"/>
</dbReference>
<evidence type="ECO:0000256" key="1">
    <source>
        <dbReference type="SAM" id="Coils"/>
    </source>
</evidence>
<keyword evidence="3" id="KW-1185">Reference proteome</keyword>